<dbReference type="RefSeq" id="WP_077813004.1">
    <property type="nucleotide sequence ID" value="NZ_CP014692.1"/>
</dbReference>
<evidence type="ECO:0000313" key="2">
    <source>
        <dbReference type="EMBL" id="AQS84960.1"/>
    </source>
</evidence>
<organism evidence="2 3">
    <name type="scientific">Acetobacter aceti</name>
    <dbReference type="NCBI Taxonomy" id="435"/>
    <lineage>
        <taxon>Bacteria</taxon>
        <taxon>Pseudomonadati</taxon>
        <taxon>Pseudomonadota</taxon>
        <taxon>Alphaproteobacteria</taxon>
        <taxon>Acetobacterales</taxon>
        <taxon>Acetobacteraceae</taxon>
        <taxon>Acetobacter</taxon>
        <taxon>Acetobacter subgen. Acetobacter</taxon>
    </lineage>
</organism>
<dbReference type="AlphaFoldDB" id="A0A1U9KGP5"/>
<dbReference type="InterPro" id="IPR011010">
    <property type="entry name" value="DNA_brk_join_enz"/>
</dbReference>
<dbReference type="KEGG" id="aace:A0U92_09430"/>
<dbReference type="EMBL" id="CP014692">
    <property type="protein sequence ID" value="AQS84960.1"/>
    <property type="molecule type" value="Genomic_DNA"/>
</dbReference>
<keyword evidence="3" id="KW-1185">Reference proteome</keyword>
<dbReference type="Proteomes" id="UP000188937">
    <property type="component" value="Chromosome"/>
</dbReference>
<dbReference type="SUPFAM" id="SSF56349">
    <property type="entry name" value="DNA breaking-rejoining enzymes"/>
    <property type="match status" value="1"/>
</dbReference>
<reference evidence="2 3" key="1">
    <citation type="submission" date="2016-03" db="EMBL/GenBank/DDBJ databases">
        <title>Acetic acid bacteria sequencing.</title>
        <authorList>
            <person name="Brandt J."/>
            <person name="Jakob F."/>
            <person name="Vogel R.F."/>
        </authorList>
    </citation>
    <scope>NUCLEOTIDE SEQUENCE [LARGE SCALE GENOMIC DNA]</scope>
    <source>
        <strain evidence="2 3">TMW2.1153</strain>
    </source>
</reference>
<dbReference type="GO" id="GO:0015074">
    <property type="term" value="P:DNA integration"/>
    <property type="evidence" value="ECO:0007669"/>
    <property type="project" value="InterPro"/>
</dbReference>
<protein>
    <recommendedName>
        <fullName evidence="4">Tyr recombinase domain-containing protein</fullName>
    </recommendedName>
</protein>
<gene>
    <name evidence="2" type="ORF">A0U92_09430</name>
</gene>
<proteinExistence type="predicted"/>
<dbReference type="Gene3D" id="1.10.443.10">
    <property type="entry name" value="Intergrase catalytic core"/>
    <property type="match status" value="1"/>
</dbReference>
<evidence type="ECO:0008006" key="4">
    <source>
        <dbReference type="Google" id="ProtNLM"/>
    </source>
</evidence>
<dbReference type="GO" id="GO:0003677">
    <property type="term" value="F:DNA binding"/>
    <property type="evidence" value="ECO:0007669"/>
    <property type="project" value="InterPro"/>
</dbReference>
<evidence type="ECO:0000313" key="3">
    <source>
        <dbReference type="Proteomes" id="UP000188937"/>
    </source>
</evidence>
<dbReference type="OrthoDB" id="9808346at2"/>
<keyword evidence="1" id="KW-0233">DNA recombination</keyword>
<evidence type="ECO:0000256" key="1">
    <source>
        <dbReference type="ARBA" id="ARBA00023172"/>
    </source>
</evidence>
<dbReference type="GO" id="GO:0006310">
    <property type="term" value="P:DNA recombination"/>
    <property type="evidence" value="ECO:0007669"/>
    <property type="project" value="UniProtKB-KW"/>
</dbReference>
<accession>A0A1U9KGP5</accession>
<sequence length="286" mass="31253">MNAPYTNSEHVATEVKSDTHNRFGASVLNWRFTVSRGHGALVAERRAFGLVADAAVQGEVAHLPPDPAHAATAEFLIGNTQNIRMQSGIPLFPRGTGASARAVFALARNRPLGRSTISGRLVRPHSRRVAGAEAVHGGLHGVEDAPCPACTRRVMGIAAAVVNWAWKNGEIDRQIPIVLPPEGEGGERIMTIREMARLWATDMPSHLRMFLALLIGTASRPEALLQLTREQCDLGHGVIDLNPPGRARTKKRRPRIPMPEFLRSWIESVPSGHLVTYKDKPILKIN</sequence>
<name>A0A1U9KGP5_ACEAC</name>
<dbReference type="InterPro" id="IPR013762">
    <property type="entry name" value="Integrase-like_cat_sf"/>
</dbReference>